<sequence length="217" mass="23708">MLEAMLTAGKSAPVVGNKTLLLLQADKGGVDQAKSDRVFSKVATVSTTTTAKFNNKQFDCLSAASYFEIMAANKTDLVFGSTDDYTIEFWCKNSSVASSWWLYFGTGTQSCLKVYQSVVYLQDQLRYLSFNSNFWPLSTWAHIAIVNKDGITKLYINGSTAVTGAGFASGGWSLPSVYARIGYGEATAFAYMDQIRISKVARYSGNFSVPTAPFILD</sequence>
<dbReference type="Gene3D" id="2.60.120.200">
    <property type="match status" value="1"/>
</dbReference>
<gene>
    <name evidence="1" type="ORF">4MG_179</name>
</gene>
<dbReference type="Pfam" id="PF13385">
    <property type="entry name" value="Laminin_G_3"/>
    <property type="match status" value="1"/>
</dbReference>
<dbReference type="InterPro" id="IPR013320">
    <property type="entry name" value="ConA-like_dom_sf"/>
</dbReference>
<dbReference type="EMBL" id="KF550303">
    <property type="protein sequence ID" value="AGZ17653.1"/>
    <property type="molecule type" value="Genomic_DNA"/>
</dbReference>
<evidence type="ECO:0000313" key="2">
    <source>
        <dbReference type="Proteomes" id="UP000018620"/>
    </source>
</evidence>
<dbReference type="Proteomes" id="UP000018620">
    <property type="component" value="Segment"/>
</dbReference>
<dbReference type="KEGG" id="vg:17776429"/>
<proteinExistence type="predicted"/>
<keyword evidence="2" id="KW-1185">Reference proteome</keyword>
<name>V5KSY2_9CAUD</name>
<dbReference type="SUPFAM" id="SSF49899">
    <property type="entry name" value="Concanavalin A-like lectins/glucanases"/>
    <property type="match status" value="1"/>
</dbReference>
<dbReference type="OrthoDB" id="12674at10239"/>
<accession>V5KSY2</accession>
<reference evidence="1 2" key="1">
    <citation type="journal article" date="2014" name="Arch. Virol.">
        <title>Complete genome sequence of enterobacteria phage 4MG, a new member of the subgroup "PVP-SE1-like phage" of the "rV5-like viruses".</title>
        <authorList>
            <person name="Kim M."/>
            <person name="Heu S."/>
            <person name="Ryu S."/>
        </authorList>
    </citation>
    <scope>NUCLEOTIDE SEQUENCE [LARGE SCALE GENOMIC DNA]</scope>
</reference>
<organism evidence="1 2">
    <name type="scientific">Escherichia phage 4MG</name>
    <dbReference type="NCBI Taxonomy" id="1391428"/>
    <lineage>
        <taxon>Viruses</taxon>
        <taxon>Duplodnaviria</taxon>
        <taxon>Heunggongvirae</taxon>
        <taxon>Uroviricota</taxon>
        <taxon>Caudoviricetes</taxon>
        <taxon>Vequintavirinae</taxon>
        <taxon>Seunavirus</taxon>
        <taxon>Seunavirus 4MG</taxon>
    </lineage>
</organism>
<evidence type="ECO:0000313" key="1">
    <source>
        <dbReference type="EMBL" id="AGZ17653.1"/>
    </source>
</evidence>
<protein>
    <submittedName>
        <fullName evidence="1">Hyphothetical protein</fullName>
    </submittedName>
</protein>
<dbReference type="RefSeq" id="YP_008857395.1">
    <property type="nucleotide sequence ID" value="NC_022968.1"/>
</dbReference>